<dbReference type="InterPro" id="IPR003736">
    <property type="entry name" value="PAAI_dom"/>
</dbReference>
<dbReference type="AlphaFoldDB" id="A0A430KQH4"/>
<dbReference type="PANTHER" id="PTHR43240:SF5">
    <property type="entry name" value="1,4-DIHYDROXY-2-NAPHTHOYL-COA THIOESTERASE 1"/>
    <property type="match status" value="1"/>
</dbReference>
<dbReference type="OrthoDB" id="9798208at2"/>
<dbReference type="InterPro" id="IPR006683">
    <property type="entry name" value="Thioestr_dom"/>
</dbReference>
<gene>
    <name evidence="4" type="ORF">EH243_11030</name>
</gene>
<dbReference type="InterPro" id="IPR029069">
    <property type="entry name" value="HotDog_dom_sf"/>
</dbReference>
<dbReference type="Gene3D" id="3.10.129.10">
    <property type="entry name" value="Hotdog Thioesterase"/>
    <property type="match status" value="1"/>
</dbReference>
<dbReference type="Pfam" id="PF03061">
    <property type="entry name" value="4HBT"/>
    <property type="match status" value="1"/>
</dbReference>
<evidence type="ECO:0000259" key="3">
    <source>
        <dbReference type="Pfam" id="PF03061"/>
    </source>
</evidence>
<dbReference type="GO" id="GO:0061522">
    <property type="term" value="F:1,4-dihydroxy-2-naphthoyl-CoA thioesterase activity"/>
    <property type="evidence" value="ECO:0007669"/>
    <property type="project" value="TreeGrafter"/>
</dbReference>
<sequence>MAIWKTEMSIEGLQSFMKNTLVDHLGIKITEIGDDYLCASMPVDSRTHQPMGLLHGGASVVLAETLGSMAAQLAAEPGHHCVGLEINANHLSGIRSGFVYGTASPIHIGRSTQVWDIRIADENGKGVCASRLTMAVLQK</sequence>
<comment type="caution">
    <text evidence="4">The sequence shown here is derived from an EMBL/GenBank/DDBJ whole genome shotgun (WGS) entry which is preliminary data.</text>
</comment>
<dbReference type="PANTHER" id="PTHR43240">
    <property type="entry name" value="1,4-DIHYDROXY-2-NAPHTHOYL-COA THIOESTERASE 1"/>
    <property type="match status" value="1"/>
</dbReference>
<reference evidence="4 5" key="1">
    <citation type="submission" date="2018-11" db="EMBL/GenBank/DDBJ databases">
        <title>The draft genome sequence of Amphritea opalescens ANRC-JH13T.</title>
        <authorList>
            <person name="Fang Z."/>
            <person name="Zhang Y."/>
            <person name="Han X."/>
        </authorList>
    </citation>
    <scope>NUCLEOTIDE SEQUENCE [LARGE SCALE GENOMIC DNA]</scope>
    <source>
        <strain evidence="4 5">ANRC-JH13</strain>
    </source>
</reference>
<dbReference type="Proteomes" id="UP000283087">
    <property type="component" value="Unassembled WGS sequence"/>
</dbReference>
<evidence type="ECO:0000313" key="5">
    <source>
        <dbReference type="Proteomes" id="UP000283087"/>
    </source>
</evidence>
<proteinExistence type="inferred from homology"/>
<organism evidence="4 5">
    <name type="scientific">Amphritea opalescens</name>
    <dbReference type="NCBI Taxonomy" id="2490544"/>
    <lineage>
        <taxon>Bacteria</taxon>
        <taxon>Pseudomonadati</taxon>
        <taxon>Pseudomonadota</taxon>
        <taxon>Gammaproteobacteria</taxon>
        <taxon>Oceanospirillales</taxon>
        <taxon>Oceanospirillaceae</taxon>
        <taxon>Amphritea</taxon>
    </lineage>
</organism>
<dbReference type="RefSeq" id="WP_126158712.1">
    <property type="nucleotide sequence ID" value="NZ_RQXW01000008.1"/>
</dbReference>
<keyword evidence="5" id="KW-1185">Reference proteome</keyword>
<dbReference type="SUPFAM" id="SSF54637">
    <property type="entry name" value="Thioesterase/thiol ester dehydrase-isomerase"/>
    <property type="match status" value="1"/>
</dbReference>
<comment type="similarity">
    <text evidence="1">Belongs to the thioesterase PaaI family.</text>
</comment>
<accession>A0A430KQH4</accession>
<feature type="domain" description="Thioesterase" evidence="3">
    <location>
        <begin position="51"/>
        <end position="128"/>
    </location>
</feature>
<dbReference type="GO" id="GO:0005829">
    <property type="term" value="C:cytosol"/>
    <property type="evidence" value="ECO:0007669"/>
    <property type="project" value="TreeGrafter"/>
</dbReference>
<evidence type="ECO:0000256" key="1">
    <source>
        <dbReference type="ARBA" id="ARBA00008324"/>
    </source>
</evidence>
<dbReference type="EMBL" id="RQXW01000008">
    <property type="protein sequence ID" value="RTE65789.1"/>
    <property type="molecule type" value="Genomic_DNA"/>
</dbReference>
<keyword evidence="2" id="KW-0378">Hydrolase</keyword>
<dbReference type="CDD" id="cd03443">
    <property type="entry name" value="PaaI_thioesterase"/>
    <property type="match status" value="1"/>
</dbReference>
<evidence type="ECO:0000256" key="2">
    <source>
        <dbReference type="ARBA" id="ARBA00022801"/>
    </source>
</evidence>
<protein>
    <submittedName>
        <fullName evidence="4">Hotdog fold thioesterase</fullName>
    </submittedName>
</protein>
<evidence type="ECO:0000313" key="4">
    <source>
        <dbReference type="EMBL" id="RTE65789.1"/>
    </source>
</evidence>
<name>A0A430KQH4_9GAMM</name>
<dbReference type="NCBIfam" id="TIGR00369">
    <property type="entry name" value="unchar_dom_1"/>
    <property type="match status" value="1"/>
</dbReference>